<dbReference type="InterPro" id="IPR050701">
    <property type="entry name" value="Histone_Mod_Regulator"/>
</dbReference>
<protein>
    <submittedName>
        <fullName evidence="6">Bifunctional Zinc finger</fullName>
    </submittedName>
</protein>
<dbReference type="GeneID" id="94336656"/>
<keyword evidence="7" id="KW-1185">Reference proteome</keyword>
<dbReference type="InterPro" id="IPR013083">
    <property type="entry name" value="Znf_RING/FYVE/PHD"/>
</dbReference>
<dbReference type="EMBL" id="JALLKP010000003">
    <property type="protein sequence ID" value="KAK2195764.1"/>
    <property type="molecule type" value="Genomic_DNA"/>
</dbReference>
<evidence type="ECO:0000256" key="2">
    <source>
        <dbReference type="ARBA" id="ARBA00022771"/>
    </source>
</evidence>
<evidence type="ECO:0000256" key="1">
    <source>
        <dbReference type="ARBA" id="ARBA00022723"/>
    </source>
</evidence>
<dbReference type="Gene3D" id="3.30.40.10">
    <property type="entry name" value="Zinc/RING finger domain, C3HC4 (zinc finger)"/>
    <property type="match status" value="2"/>
</dbReference>
<proteinExistence type="predicted"/>
<keyword evidence="2" id="KW-0863">Zinc-finger</keyword>
<dbReference type="InterPro" id="IPR001965">
    <property type="entry name" value="Znf_PHD"/>
</dbReference>
<feature type="region of interest" description="Disordered" evidence="4">
    <location>
        <begin position="990"/>
        <end position="1009"/>
    </location>
</feature>
<dbReference type="Pfam" id="PF13832">
    <property type="entry name" value="zf-HC5HC2H_2"/>
    <property type="match status" value="1"/>
</dbReference>
<accession>A0AAD9PJ04</accession>
<dbReference type="PANTHER" id="PTHR13793">
    <property type="entry name" value="PHD FINGER PROTEINS"/>
    <property type="match status" value="1"/>
</dbReference>
<evidence type="ECO:0000259" key="5">
    <source>
        <dbReference type="SMART" id="SM00249"/>
    </source>
</evidence>
<feature type="domain" description="Zinc finger PHD-type" evidence="5">
    <location>
        <begin position="119"/>
        <end position="174"/>
    </location>
</feature>
<dbReference type="AlphaFoldDB" id="A0AAD9PJ04"/>
<evidence type="ECO:0000256" key="4">
    <source>
        <dbReference type="SAM" id="MobiDB-lite"/>
    </source>
</evidence>
<organism evidence="6 7">
    <name type="scientific">Babesia duncani</name>
    <dbReference type="NCBI Taxonomy" id="323732"/>
    <lineage>
        <taxon>Eukaryota</taxon>
        <taxon>Sar</taxon>
        <taxon>Alveolata</taxon>
        <taxon>Apicomplexa</taxon>
        <taxon>Aconoidasida</taxon>
        <taxon>Piroplasmida</taxon>
        <taxon>Babesiidae</taxon>
        <taxon>Babesia</taxon>
    </lineage>
</organism>
<keyword evidence="1" id="KW-0479">Metal-binding</keyword>
<dbReference type="Proteomes" id="UP001214638">
    <property type="component" value="Unassembled WGS sequence"/>
</dbReference>
<reference evidence="6" key="1">
    <citation type="journal article" date="2023" name="Nat. Microbiol.">
        <title>Babesia duncani multi-omics identifies virulence factors and drug targets.</title>
        <authorList>
            <person name="Singh P."/>
            <person name="Lonardi S."/>
            <person name="Liang Q."/>
            <person name="Vydyam P."/>
            <person name="Khabirova E."/>
            <person name="Fang T."/>
            <person name="Gihaz S."/>
            <person name="Thekkiniath J."/>
            <person name="Munshi M."/>
            <person name="Abel S."/>
            <person name="Ciampossin L."/>
            <person name="Batugedara G."/>
            <person name="Gupta M."/>
            <person name="Lu X.M."/>
            <person name="Lenz T."/>
            <person name="Chakravarty S."/>
            <person name="Cornillot E."/>
            <person name="Hu Y."/>
            <person name="Ma W."/>
            <person name="Gonzalez L.M."/>
            <person name="Sanchez S."/>
            <person name="Estrada K."/>
            <person name="Sanchez-Flores A."/>
            <person name="Montero E."/>
            <person name="Harb O.S."/>
            <person name="Le Roch K.G."/>
            <person name="Mamoun C.B."/>
        </authorList>
    </citation>
    <scope>NUCLEOTIDE SEQUENCE</scope>
    <source>
        <strain evidence="6">WA1</strain>
    </source>
</reference>
<evidence type="ECO:0000313" key="7">
    <source>
        <dbReference type="Proteomes" id="UP001214638"/>
    </source>
</evidence>
<dbReference type="GO" id="GO:0006357">
    <property type="term" value="P:regulation of transcription by RNA polymerase II"/>
    <property type="evidence" value="ECO:0007669"/>
    <property type="project" value="TreeGrafter"/>
</dbReference>
<dbReference type="GO" id="GO:0008270">
    <property type="term" value="F:zinc ion binding"/>
    <property type="evidence" value="ECO:0007669"/>
    <property type="project" value="UniProtKB-KW"/>
</dbReference>
<gene>
    <name evidence="6" type="ORF">BdWA1_002358</name>
</gene>
<dbReference type="SMART" id="SM00249">
    <property type="entry name" value="PHD"/>
    <property type="match status" value="3"/>
</dbReference>
<dbReference type="PANTHER" id="PTHR13793:SF107">
    <property type="entry name" value="BROMODOMAIN-CONTAINING PROTEIN HOMOLOG"/>
    <property type="match status" value="1"/>
</dbReference>
<dbReference type="CDD" id="cd15571">
    <property type="entry name" value="ePHD"/>
    <property type="match status" value="1"/>
</dbReference>
<evidence type="ECO:0000256" key="3">
    <source>
        <dbReference type="ARBA" id="ARBA00022833"/>
    </source>
</evidence>
<sequence length="1172" mass="134096">MRQNNPVNSVSNNNQSNGREFSFEDYFNSKFEELAFDRRGACIVCRKATAAAIRFSSKNVHCHKTCLNLLLFYEFMNHADINWFGNDKNGGAKSQISFSLDQILDMGILTKYGQIERNKCSACGMRHAYFKCAVEFCPNYLHEHCTDNGVVVIQTDDGKNKRPNYRFLLCTQHTQEDEINLIKCRFLSKLSLTKEYNENNIIYKSKIEADIKPVAATAKASKNQRNVVSSQNQDPKYGKQWTSYSGRTICPPKRLECFNAPPKSVKKTGANNNQILVACGKNNQRVHQINTLMVEYGNLRKHKSSKKIEWWHYDILFAPITPDIFKERSQTATNKWDAELYEDICNTFDTRWFANKYFDLKRIFLPYEYTARNIAKAVILHLNPSSLLSDTGSATDLNYDNNGYYNNGEASLMSYGMDVGSLEIRNFGACRPRFFLTYLGNRAAWFSCLLLNCNNSKKIVMLEYMSLTLLEYQYIRRVLRSAIVTNTIAPKCIPILINDYKSNSSSNRHHGGNINLCGFTWEFEPPLYKVYLKSMNCNDKEAKDAWSSDYNTKRVNDIEFYNYDNLIKGTRDIYEAIGNNSKSFVAKQSIALLLALSSVNKALESHKEKLINNMKYECFSQNRRHVDDVMVEQYKDSLEFINQWSSFRKAFLQSIEKFNKAMRTALYPDDSKDEQSQTVDVNATKEYCSVCLQSEFTHKHMLYQCGRCLIRVHERCYGSCAPILDGTKTQNTGGASNNNKQDDGNFQWFCEPCQYESNLSPKVTLNCNTAICCVCCSSGGSMKRVATSAVLAKKGMTSSSLWIHLHCAVFLMPNVKCNDLRNLSMWDLRALRFGSHDRCDICGVIGGIVLKCAEQSCRTKFHPTCAWVAGVYVEPSPLHNSGLRMSLMKPEGEFKDLFTAICLRIFCRNHSIAKFNEEIINAQQKQRCTAYIDYQRGVGVADKQKGKSASHENGKNIVYSPVAITMRGAVMVPLPKAQNPVKAVPEYAPRQERPKMEPIPKPQHLPPPPWMRPREMMPHPMPIPKTSIHSHYGMQLPLIMDIPRYGIHAITNYLSQQHQMAAHHMNGTQHGEDPTIMMHNHYKVPMMVKSHPMPMANYMMYPNPHVLQQHRLHHAQMCPPQQAWNPRCVNVPLKHVNSMTSENPGMVVPSYTMEKPPTKHKSFMYSHPQQIV</sequence>
<comment type="caution">
    <text evidence="6">The sequence shown here is derived from an EMBL/GenBank/DDBJ whole genome shotgun (WGS) entry which is preliminary data.</text>
</comment>
<feature type="domain" description="Zinc finger PHD-type" evidence="5">
    <location>
        <begin position="687"/>
        <end position="754"/>
    </location>
</feature>
<feature type="compositionally biased region" description="Pro residues" evidence="4">
    <location>
        <begin position="999"/>
        <end position="1009"/>
    </location>
</feature>
<dbReference type="KEGG" id="bdw:94336656"/>
<keyword evidence="3" id="KW-0862">Zinc</keyword>
<feature type="domain" description="Zinc finger PHD-type" evidence="5">
    <location>
        <begin position="838"/>
        <end position="911"/>
    </location>
</feature>
<dbReference type="RefSeq" id="XP_067802607.1">
    <property type="nucleotide sequence ID" value="XM_067947385.1"/>
</dbReference>
<evidence type="ECO:0000313" key="6">
    <source>
        <dbReference type="EMBL" id="KAK2195764.1"/>
    </source>
</evidence>
<name>A0AAD9PJ04_9APIC</name>